<protein>
    <recommendedName>
        <fullName evidence="2">Uroporphyrinogen decarboxylase (URO-D) domain-containing protein</fullName>
    </recommendedName>
</protein>
<organism evidence="1">
    <name type="scientific">marine sediment metagenome</name>
    <dbReference type="NCBI Taxonomy" id="412755"/>
    <lineage>
        <taxon>unclassified sequences</taxon>
        <taxon>metagenomes</taxon>
        <taxon>ecological metagenomes</taxon>
    </lineage>
</organism>
<dbReference type="Gene3D" id="3.20.20.210">
    <property type="match status" value="1"/>
</dbReference>
<name>X1LWK5_9ZZZZ</name>
<reference evidence="1" key="1">
    <citation type="journal article" date="2014" name="Front. Microbiol.">
        <title>High frequency of phylogenetically diverse reductive dehalogenase-homologous genes in deep subseafloor sedimentary metagenomes.</title>
        <authorList>
            <person name="Kawai M."/>
            <person name="Futagami T."/>
            <person name="Toyoda A."/>
            <person name="Takaki Y."/>
            <person name="Nishi S."/>
            <person name="Hori S."/>
            <person name="Arai W."/>
            <person name="Tsubouchi T."/>
            <person name="Morono Y."/>
            <person name="Uchiyama I."/>
            <person name="Ito T."/>
            <person name="Fujiyama A."/>
            <person name="Inagaki F."/>
            <person name="Takami H."/>
        </authorList>
    </citation>
    <scope>NUCLEOTIDE SEQUENCE</scope>
    <source>
        <strain evidence="1">Expedition CK06-06</strain>
    </source>
</reference>
<comment type="caution">
    <text evidence="1">The sequence shown here is derived from an EMBL/GenBank/DDBJ whole genome shotgun (WGS) entry which is preliminary data.</text>
</comment>
<gene>
    <name evidence="1" type="ORF">S03H2_69573</name>
</gene>
<dbReference type="InterPro" id="IPR038071">
    <property type="entry name" value="UROD/MetE-like_sf"/>
</dbReference>
<feature type="non-terminal residue" evidence="1">
    <location>
        <position position="1"/>
    </location>
</feature>
<feature type="non-terminal residue" evidence="1">
    <location>
        <position position="137"/>
    </location>
</feature>
<dbReference type="EMBL" id="BARU01045998">
    <property type="protein sequence ID" value="GAH98483.1"/>
    <property type="molecule type" value="Genomic_DNA"/>
</dbReference>
<evidence type="ECO:0008006" key="2">
    <source>
        <dbReference type="Google" id="ProtNLM"/>
    </source>
</evidence>
<dbReference type="AlphaFoldDB" id="X1LWK5"/>
<evidence type="ECO:0000313" key="1">
    <source>
        <dbReference type="EMBL" id="GAH98483.1"/>
    </source>
</evidence>
<accession>X1LWK5</accession>
<proteinExistence type="predicted"/>
<sequence>EYGDYFESVNFPYAEWKTVDQAESFPWPSPDWYDYGAVPAMCDQYPGKAILTGGFDVQDFINGVAFGRGVEQTLVDIALEDPVFLYIVEKRHRFYLEFIERTLAAAGGKIDIVLCGDDFGSQRGLILSPASFDRLFA</sequence>